<proteinExistence type="predicted"/>
<accession>A0ABX5EKF9</accession>
<feature type="domain" description="Beta-ketoacyl-[acyl-carrier-protein] synthase III N-terminal" evidence="4">
    <location>
        <begin position="128"/>
        <end position="212"/>
    </location>
</feature>
<dbReference type="PANTHER" id="PTHR34069:SF3">
    <property type="entry name" value="ACYL-COA:ACYL-COA ALKYLTRANSFERASE"/>
    <property type="match status" value="1"/>
</dbReference>
<dbReference type="RefSeq" id="WP_106265936.1">
    <property type="nucleotide sequence ID" value="NZ_PVTX01000002.1"/>
</dbReference>
<evidence type="ECO:0000256" key="1">
    <source>
        <dbReference type="ARBA" id="ARBA00022679"/>
    </source>
</evidence>
<evidence type="ECO:0000256" key="2">
    <source>
        <dbReference type="ARBA" id="ARBA00023315"/>
    </source>
</evidence>
<evidence type="ECO:0000259" key="3">
    <source>
        <dbReference type="Pfam" id="PF08541"/>
    </source>
</evidence>
<evidence type="ECO:0000313" key="6">
    <source>
        <dbReference type="Proteomes" id="UP000239895"/>
    </source>
</evidence>
<evidence type="ECO:0000259" key="4">
    <source>
        <dbReference type="Pfam" id="PF08545"/>
    </source>
</evidence>
<gene>
    <name evidence="5" type="ORF">BCL65_102158</name>
</gene>
<dbReference type="Proteomes" id="UP000239895">
    <property type="component" value="Unassembled WGS sequence"/>
</dbReference>
<dbReference type="Gene3D" id="3.40.47.10">
    <property type="match status" value="2"/>
</dbReference>
<keyword evidence="2" id="KW-0012">Acyltransferase</keyword>
<evidence type="ECO:0000313" key="5">
    <source>
        <dbReference type="EMBL" id="PRZ08616.1"/>
    </source>
</evidence>
<sequence length="345" mass="35951">MSGARVSGNATTRFANVALLSVTSRLPSRVTTSADVQERLAPALSRLKLPTSLLERVAGVEARRNWGPGEDANTATVAAGIEALGSAGVEPDDVGLLINTSVTRKHLEPSVAVGLHHGLGLPSSAVNFDVANACLGFINGMSIAAGMIESGQVRYAMVVAGEDADDIQDVTVERLLRDDVGREDFMAEFASLTLGSGSAAAVLGRADEHPEGHRVLGGVTRAATQHHLLCVGSTEGMFTDAQGLLEGGLELVVDAWKDATADWSWGGMDRYITHQVSRVHTNAIVEAVGLDRSAVPTTFGHLGNVGPASVPLTLVEQQDSLSAGDRVLLMGVGSGINTAMMELAW</sequence>
<dbReference type="NCBIfam" id="NF006720">
    <property type="entry name" value="PRK09258.1"/>
    <property type="match status" value="1"/>
</dbReference>
<reference evidence="5 6" key="1">
    <citation type="submission" date="2018-03" db="EMBL/GenBank/DDBJ databases">
        <title>Comparative analysis of microorganisms from saline springs in Andes Mountain Range, Colombia.</title>
        <authorList>
            <person name="Rubin E."/>
        </authorList>
    </citation>
    <scope>NUCLEOTIDE SEQUENCE [LARGE SCALE GENOMIC DNA]</scope>
    <source>
        <strain evidence="5 6">CG 23</strain>
    </source>
</reference>
<keyword evidence="6" id="KW-1185">Reference proteome</keyword>
<dbReference type="Pfam" id="PF08541">
    <property type="entry name" value="ACP_syn_III_C"/>
    <property type="match status" value="1"/>
</dbReference>
<dbReference type="InterPro" id="IPR013747">
    <property type="entry name" value="ACP_syn_III_C"/>
</dbReference>
<dbReference type="PANTHER" id="PTHR34069">
    <property type="entry name" value="3-OXOACYL-[ACYL-CARRIER-PROTEIN] SYNTHASE 3"/>
    <property type="match status" value="1"/>
</dbReference>
<name>A0ABX5EKF9_9MICO</name>
<dbReference type="SUPFAM" id="SSF53901">
    <property type="entry name" value="Thiolase-like"/>
    <property type="match status" value="1"/>
</dbReference>
<dbReference type="InterPro" id="IPR016039">
    <property type="entry name" value="Thiolase-like"/>
</dbReference>
<organism evidence="5 6">
    <name type="scientific">Isoptericola halotolerans</name>
    <dbReference type="NCBI Taxonomy" id="300560"/>
    <lineage>
        <taxon>Bacteria</taxon>
        <taxon>Bacillati</taxon>
        <taxon>Actinomycetota</taxon>
        <taxon>Actinomycetes</taxon>
        <taxon>Micrococcales</taxon>
        <taxon>Promicromonosporaceae</taxon>
        <taxon>Isoptericola</taxon>
    </lineage>
</organism>
<dbReference type="EMBL" id="PVTX01000002">
    <property type="protein sequence ID" value="PRZ08616.1"/>
    <property type="molecule type" value="Genomic_DNA"/>
</dbReference>
<comment type="caution">
    <text evidence="5">The sequence shown here is derived from an EMBL/GenBank/DDBJ whole genome shotgun (WGS) entry which is preliminary data.</text>
</comment>
<dbReference type="InterPro" id="IPR013751">
    <property type="entry name" value="ACP_syn_III_N"/>
</dbReference>
<dbReference type="Pfam" id="PF08545">
    <property type="entry name" value="ACP_syn_III"/>
    <property type="match status" value="1"/>
</dbReference>
<feature type="domain" description="Beta-ketoacyl-[acyl-carrier-protein] synthase III C-terminal" evidence="3">
    <location>
        <begin position="261"/>
        <end position="343"/>
    </location>
</feature>
<protein>
    <submittedName>
        <fullName evidence="5">3-oxoacyl-[acyl-carrier-protein] synthase-3</fullName>
    </submittedName>
</protein>
<keyword evidence="1" id="KW-0808">Transferase</keyword>